<dbReference type="InterPro" id="IPR043502">
    <property type="entry name" value="DNA/RNA_pol_sf"/>
</dbReference>
<reference evidence="2 3" key="1">
    <citation type="journal article" date="2021" name="Comput. Struct. Biotechnol. J.">
        <title>De novo genome assembly of the potent medicinal plant Rehmannia glutinosa using nanopore technology.</title>
        <authorList>
            <person name="Ma L."/>
            <person name="Dong C."/>
            <person name="Song C."/>
            <person name="Wang X."/>
            <person name="Zheng X."/>
            <person name="Niu Y."/>
            <person name="Chen S."/>
            <person name="Feng W."/>
        </authorList>
    </citation>
    <scope>NUCLEOTIDE SEQUENCE [LARGE SCALE GENOMIC DNA]</scope>
    <source>
        <strain evidence="2">DH-2019</strain>
    </source>
</reference>
<dbReference type="InterPro" id="IPR013103">
    <property type="entry name" value="RVT_2"/>
</dbReference>
<organism evidence="2 3">
    <name type="scientific">Rehmannia glutinosa</name>
    <name type="common">Chinese foxglove</name>
    <dbReference type="NCBI Taxonomy" id="99300"/>
    <lineage>
        <taxon>Eukaryota</taxon>
        <taxon>Viridiplantae</taxon>
        <taxon>Streptophyta</taxon>
        <taxon>Embryophyta</taxon>
        <taxon>Tracheophyta</taxon>
        <taxon>Spermatophyta</taxon>
        <taxon>Magnoliopsida</taxon>
        <taxon>eudicotyledons</taxon>
        <taxon>Gunneridae</taxon>
        <taxon>Pentapetalae</taxon>
        <taxon>asterids</taxon>
        <taxon>lamiids</taxon>
        <taxon>Lamiales</taxon>
        <taxon>Orobanchaceae</taxon>
        <taxon>Rehmannieae</taxon>
        <taxon>Rehmannia</taxon>
    </lineage>
</organism>
<sequence length="363" mass="41873">MFKKALYDLKQAPRAWYDKLSSFLLQNGFTRGKVDTTLFVFENGQDFLLVQIYVDDIIFGATNESLCKKFSKLMQGEFEMSLIGELNFFLGLQIKQCQEGISQSKYTKELLKKFGIEEGRTVTTPMTTNIKLDKDAKGILVDKLIRGMFIYFYYSHRLDIFYALCLYARLQKTIPTNLIKVPLKEIFKYLKGTSSYGLFIQSFKTFIFFGITRKYQQDCAGDVDDRKSTPGGCVYLGNNVSWYNKKQSCVSLSTVESEYIALGSFCSQILWMRQMLTDNGVEKKTITAYCDNSSAINISKNPVQHSRTKHIDIRHHFIRDLVENKIVIIDCITIENQIADIFTKTLDFQRFNYLKLPLGVCSF</sequence>
<dbReference type="Pfam" id="PF07727">
    <property type="entry name" value="RVT_2"/>
    <property type="match status" value="1"/>
</dbReference>
<gene>
    <name evidence="2" type="ORF">DH2020_028378</name>
</gene>
<comment type="caution">
    <text evidence="2">The sequence shown here is derived from an EMBL/GenBank/DDBJ whole genome shotgun (WGS) entry which is preliminary data.</text>
</comment>
<dbReference type="CDD" id="cd09272">
    <property type="entry name" value="RNase_HI_RT_Ty1"/>
    <property type="match status" value="1"/>
</dbReference>
<dbReference type="SUPFAM" id="SSF56672">
    <property type="entry name" value="DNA/RNA polymerases"/>
    <property type="match status" value="1"/>
</dbReference>
<dbReference type="PANTHER" id="PTHR11439">
    <property type="entry name" value="GAG-POL-RELATED RETROTRANSPOSON"/>
    <property type="match status" value="1"/>
</dbReference>
<protein>
    <recommendedName>
        <fullName evidence="1">Reverse transcriptase Ty1/copia-type domain-containing protein</fullName>
    </recommendedName>
</protein>
<dbReference type="PANTHER" id="PTHR11439:SF442">
    <property type="entry name" value="CYSTEINE-RICH RLK (RECEPTOR-LIKE PROTEIN KINASE) 8"/>
    <property type="match status" value="1"/>
</dbReference>
<evidence type="ECO:0000313" key="3">
    <source>
        <dbReference type="Proteomes" id="UP001318860"/>
    </source>
</evidence>
<evidence type="ECO:0000313" key="2">
    <source>
        <dbReference type="EMBL" id="KAK6137870.1"/>
    </source>
</evidence>
<dbReference type="EMBL" id="JABTTQ020000786">
    <property type="protein sequence ID" value="KAK6137870.1"/>
    <property type="molecule type" value="Genomic_DNA"/>
</dbReference>
<name>A0ABR0VRI1_REHGL</name>
<accession>A0ABR0VRI1</accession>
<evidence type="ECO:0000259" key="1">
    <source>
        <dbReference type="Pfam" id="PF07727"/>
    </source>
</evidence>
<keyword evidence="3" id="KW-1185">Reference proteome</keyword>
<dbReference type="Proteomes" id="UP001318860">
    <property type="component" value="Unassembled WGS sequence"/>
</dbReference>
<feature type="domain" description="Reverse transcriptase Ty1/copia-type" evidence="1">
    <location>
        <begin position="3"/>
        <end position="127"/>
    </location>
</feature>
<proteinExistence type="predicted"/>